<proteinExistence type="predicted"/>
<evidence type="ECO:0000256" key="1">
    <source>
        <dbReference type="SAM" id="MobiDB-lite"/>
    </source>
</evidence>
<dbReference type="InParanoid" id="A0A165HBG6"/>
<feature type="compositionally biased region" description="Low complexity" evidence="1">
    <location>
        <begin position="50"/>
        <end position="66"/>
    </location>
</feature>
<feature type="region of interest" description="Disordered" evidence="1">
    <location>
        <begin position="33"/>
        <end position="79"/>
    </location>
</feature>
<name>A0A165HBG6_EXIGL</name>
<dbReference type="Proteomes" id="UP000077266">
    <property type="component" value="Unassembled WGS sequence"/>
</dbReference>
<accession>A0A165HBG6</accession>
<dbReference type="EMBL" id="KV426022">
    <property type="protein sequence ID" value="KZV91718.1"/>
    <property type="molecule type" value="Genomic_DNA"/>
</dbReference>
<dbReference type="OrthoDB" id="3052647at2759"/>
<gene>
    <name evidence="2" type="ORF">EXIGLDRAFT_91534</name>
</gene>
<dbReference type="Gene3D" id="2.60.120.260">
    <property type="entry name" value="Galactose-binding domain-like"/>
    <property type="match status" value="1"/>
</dbReference>
<reference evidence="2 3" key="1">
    <citation type="journal article" date="2016" name="Mol. Biol. Evol.">
        <title>Comparative Genomics of Early-Diverging Mushroom-Forming Fungi Provides Insights into the Origins of Lignocellulose Decay Capabilities.</title>
        <authorList>
            <person name="Nagy L.G."/>
            <person name="Riley R."/>
            <person name="Tritt A."/>
            <person name="Adam C."/>
            <person name="Daum C."/>
            <person name="Floudas D."/>
            <person name="Sun H."/>
            <person name="Yadav J.S."/>
            <person name="Pangilinan J."/>
            <person name="Larsson K.H."/>
            <person name="Matsuura K."/>
            <person name="Barry K."/>
            <person name="Labutti K."/>
            <person name="Kuo R."/>
            <person name="Ohm R.A."/>
            <person name="Bhattacharya S.S."/>
            <person name="Shirouzu T."/>
            <person name="Yoshinaga Y."/>
            <person name="Martin F.M."/>
            <person name="Grigoriev I.V."/>
            <person name="Hibbett D.S."/>
        </authorList>
    </citation>
    <scope>NUCLEOTIDE SEQUENCE [LARGE SCALE GENOMIC DNA]</scope>
    <source>
        <strain evidence="2 3">HHB12029</strain>
    </source>
</reference>
<evidence type="ECO:0000313" key="3">
    <source>
        <dbReference type="Proteomes" id="UP000077266"/>
    </source>
</evidence>
<sequence>MDPASKRELLHSRCAKLLHETMRRISTLLRNRATSESQRIEDSDAAVQYSSPDTLSATSSSCSSPQCDDRWRTEQDDDSENTVHYASTNATTLSLNFRGASVSFYGRATSNGGHGLIAVDGGTPNLIAFLSDQEHETRMIFLRDALDPEMDHTLSLQALGDGEIGVDYFEISGAQTLSQ</sequence>
<evidence type="ECO:0000313" key="2">
    <source>
        <dbReference type="EMBL" id="KZV91718.1"/>
    </source>
</evidence>
<protein>
    <submittedName>
        <fullName evidence="2">Uncharacterized protein</fullName>
    </submittedName>
</protein>
<dbReference type="AlphaFoldDB" id="A0A165HBG6"/>
<keyword evidence="3" id="KW-1185">Reference proteome</keyword>
<organism evidence="2 3">
    <name type="scientific">Exidia glandulosa HHB12029</name>
    <dbReference type="NCBI Taxonomy" id="1314781"/>
    <lineage>
        <taxon>Eukaryota</taxon>
        <taxon>Fungi</taxon>
        <taxon>Dikarya</taxon>
        <taxon>Basidiomycota</taxon>
        <taxon>Agaricomycotina</taxon>
        <taxon>Agaricomycetes</taxon>
        <taxon>Auriculariales</taxon>
        <taxon>Exidiaceae</taxon>
        <taxon>Exidia</taxon>
    </lineage>
</organism>